<accession>A0A1H0L795</accession>
<proteinExistence type="inferred from homology"/>
<dbReference type="FunFam" id="3.40.225.10:FF:000009">
    <property type="entry name" value="Class II aldolase/adducin N-terminal"/>
    <property type="match status" value="1"/>
</dbReference>
<dbReference type="SUPFAM" id="SSF53639">
    <property type="entry name" value="AraD/HMP-PK domain-like"/>
    <property type="match status" value="1"/>
</dbReference>
<organism evidence="3 4">
    <name type="scientific">Actinokineospora alba</name>
    <dbReference type="NCBI Taxonomy" id="504798"/>
    <lineage>
        <taxon>Bacteria</taxon>
        <taxon>Bacillati</taxon>
        <taxon>Actinomycetota</taxon>
        <taxon>Actinomycetes</taxon>
        <taxon>Pseudonocardiales</taxon>
        <taxon>Pseudonocardiaceae</taxon>
        <taxon>Actinokineospora</taxon>
    </lineage>
</organism>
<name>A0A1H0L795_9PSEU</name>
<dbReference type="GO" id="GO:0051015">
    <property type="term" value="F:actin filament binding"/>
    <property type="evidence" value="ECO:0007669"/>
    <property type="project" value="TreeGrafter"/>
</dbReference>
<dbReference type="PANTHER" id="PTHR10672">
    <property type="entry name" value="ADDUCIN"/>
    <property type="match status" value="1"/>
</dbReference>
<dbReference type="InterPro" id="IPR001303">
    <property type="entry name" value="Aldolase_II/adducin_N"/>
</dbReference>
<dbReference type="NCBIfam" id="NF004855">
    <property type="entry name" value="PRK06208.1"/>
    <property type="match status" value="1"/>
</dbReference>
<dbReference type="GO" id="GO:0005856">
    <property type="term" value="C:cytoskeleton"/>
    <property type="evidence" value="ECO:0007669"/>
    <property type="project" value="TreeGrafter"/>
</dbReference>
<dbReference type="AlphaFoldDB" id="A0A1H0L795"/>
<dbReference type="STRING" id="504798.SAMN05421871_109264"/>
<dbReference type="InterPro" id="IPR036409">
    <property type="entry name" value="Aldolase_II/adducin_N_sf"/>
</dbReference>
<evidence type="ECO:0000256" key="1">
    <source>
        <dbReference type="ARBA" id="ARBA00037961"/>
    </source>
</evidence>
<dbReference type="RefSeq" id="WP_091373091.1">
    <property type="nucleotide sequence ID" value="NZ_FNDV01000009.1"/>
</dbReference>
<evidence type="ECO:0000313" key="4">
    <source>
        <dbReference type="Proteomes" id="UP000199651"/>
    </source>
</evidence>
<keyword evidence="4" id="KW-1185">Reference proteome</keyword>
<evidence type="ECO:0000259" key="2">
    <source>
        <dbReference type="SMART" id="SM01007"/>
    </source>
</evidence>
<dbReference type="OrthoDB" id="3729465at2"/>
<protein>
    <submittedName>
        <fullName evidence="3">Novobiocin biosynthesis protein NovR</fullName>
    </submittedName>
</protein>
<feature type="domain" description="Class II aldolase/adducin N-terminal" evidence="2">
    <location>
        <begin position="30"/>
        <end position="211"/>
    </location>
</feature>
<dbReference type="Proteomes" id="UP000199651">
    <property type="component" value="Unassembled WGS sequence"/>
</dbReference>
<sequence>MTKTIQPADNQFLPEASFDDPQEARAHLKSRLAAAFWHFAGKGFDEGIAGIITVRDPEHTNTFWTNPITVPFAHMTPDQLIRVDGPSGVTVEGEGVVNLPAFSIHAEIHAARPDTQAAIHLHTNYGRAYSSLGKLLEPITQDHTAFFEDHAIFDDFTGIVFDRVEGKQIAAALGECKGVILRNHGLVAVAETLDAAVWWFTIFDTCCYISLIAQAAGTPIRLDDEVARLTAAQIGSHQVGYASAQRLLARAASHNPPPKA</sequence>
<comment type="similarity">
    <text evidence="1">Belongs to the aldolase class II family.</text>
</comment>
<dbReference type="PANTHER" id="PTHR10672:SF3">
    <property type="entry name" value="PROTEIN HU-LI TAI SHAO"/>
    <property type="match status" value="1"/>
</dbReference>
<dbReference type="InterPro" id="IPR051017">
    <property type="entry name" value="Aldolase-II_Adducin_sf"/>
</dbReference>
<reference evidence="4" key="1">
    <citation type="submission" date="2016-10" db="EMBL/GenBank/DDBJ databases">
        <authorList>
            <person name="Varghese N."/>
            <person name="Submissions S."/>
        </authorList>
    </citation>
    <scope>NUCLEOTIDE SEQUENCE [LARGE SCALE GENOMIC DNA]</scope>
    <source>
        <strain evidence="4">IBRC-M 10655</strain>
    </source>
</reference>
<gene>
    <name evidence="3" type="ORF">SAMN05192558_10435</name>
</gene>
<dbReference type="Pfam" id="PF00596">
    <property type="entry name" value="Aldolase_II"/>
    <property type="match status" value="1"/>
</dbReference>
<dbReference type="EMBL" id="FNJB01000004">
    <property type="protein sequence ID" value="SDO63952.1"/>
    <property type="molecule type" value="Genomic_DNA"/>
</dbReference>
<evidence type="ECO:0000313" key="3">
    <source>
        <dbReference type="EMBL" id="SDO63952.1"/>
    </source>
</evidence>
<dbReference type="SMART" id="SM01007">
    <property type="entry name" value="Aldolase_II"/>
    <property type="match status" value="1"/>
</dbReference>
<dbReference type="Gene3D" id="3.40.225.10">
    <property type="entry name" value="Class II aldolase/adducin N-terminal domain"/>
    <property type="match status" value="1"/>
</dbReference>